<keyword evidence="5" id="KW-1185">Reference proteome</keyword>
<organism evidence="4 5">
    <name type="scientific">Zingiber officinale</name>
    <name type="common">Ginger</name>
    <name type="synonym">Amomum zingiber</name>
    <dbReference type="NCBI Taxonomy" id="94328"/>
    <lineage>
        <taxon>Eukaryota</taxon>
        <taxon>Viridiplantae</taxon>
        <taxon>Streptophyta</taxon>
        <taxon>Embryophyta</taxon>
        <taxon>Tracheophyta</taxon>
        <taxon>Spermatophyta</taxon>
        <taxon>Magnoliopsida</taxon>
        <taxon>Liliopsida</taxon>
        <taxon>Zingiberales</taxon>
        <taxon>Zingiberaceae</taxon>
        <taxon>Zingiber</taxon>
    </lineage>
</organism>
<dbReference type="GO" id="GO:0005829">
    <property type="term" value="C:cytosol"/>
    <property type="evidence" value="ECO:0007669"/>
    <property type="project" value="TreeGrafter"/>
</dbReference>
<name>A0A8J5HWF8_ZINOF</name>
<dbReference type="Gene3D" id="3.90.226.10">
    <property type="entry name" value="2-enoyl-CoA Hydratase, Chain A, domain 1"/>
    <property type="match status" value="2"/>
</dbReference>
<comment type="function">
    <text evidence="2">Hydrolyzes 3-hydroxyisobutyryl-CoA (HIBYL-CoA), a saline catabolite. Has high activity toward isobutyryl-CoA. Could be an isobutyryl-CoA dehydrogenase that functions in valine catabolism.</text>
</comment>
<comment type="similarity">
    <text evidence="2">Belongs to the enoyl-CoA hydratase/isomerase family.</text>
</comment>
<accession>A0A8J5HWF8</accession>
<evidence type="ECO:0000256" key="2">
    <source>
        <dbReference type="RuleBase" id="RU369070"/>
    </source>
</evidence>
<sequence length="375" mass="41913">MFSIVETSITLMCILALKVYYFQVFATEYSLICKISNYRKPYICFMDGVTMGFGIGLSGHGRFRVITERTILAMPENGIGLFPDVGFAYISARGPGRGAVGAYLGMTGKKISTPADALYMGLGTHYVPSGTMPMLKEALLCTNLYCSEFLQVKFPSILVPCYCYLLFFREAIENLMYISASSSNDPDKDVLDLLDYYRREPESDSLLKMLLPQIVSCFTNKSVHETIKELKGHQQSSDSPVADWANDALVGLGKGAPFSLCITQRHFSKVAEAFENKDSYLSKLMGVMRDEFRIATRTSIRRDFAEGVRAVLVDKDQLDAVVLDTKDLHLVQHQSSEFMVCDANPKWCPSSLENVDMTEVESIFEPLPPENELNV</sequence>
<feature type="domain" description="Enoyl-CoA hydratase/isomerase" evidence="3">
    <location>
        <begin position="23"/>
        <end position="142"/>
    </location>
</feature>
<gene>
    <name evidence="4" type="ORF">ZIOFF_005389</name>
</gene>
<dbReference type="EMBL" id="JACMSC010000002">
    <property type="protein sequence ID" value="KAG6531575.1"/>
    <property type="molecule type" value="Genomic_DNA"/>
</dbReference>
<dbReference type="GO" id="GO:0003860">
    <property type="term" value="F:3-hydroxyisobutyryl-CoA hydrolase activity"/>
    <property type="evidence" value="ECO:0007669"/>
    <property type="project" value="UniProtKB-UniRule"/>
</dbReference>
<proteinExistence type="inferred from homology"/>
<dbReference type="PANTHER" id="PTHR43176:SF5">
    <property type="entry name" value="3-HYDROXYISOBUTYRYL-COA HYDROLASE-LIKE PROTEIN 4, MITOCHONDRIAL"/>
    <property type="match status" value="1"/>
</dbReference>
<comment type="pathway">
    <text evidence="2">Amino-acid degradation; L-valine degradation.</text>
</comment>
<feature type="domain" description="Enoyl-CoA hydratase/isomerase" evidence="3">
    <location>
        <begin position="184"/>
        <end position="317"/>
    </location>
</feature>
<dbReference type="InterPro" id="IPR045004">
    <property type="entry name" value="ECH_dom"/>
</dbReference>
<evidence type="ECO:0000259" key="3">
    <source>
        <dbReference type="Pfam" id="PF16113"/>
    </source>
</evidence>
<evidence type="ECO:0000313" key="5">
    <source>
        <dbReference type="Proteomes" id="UP000734854"/>
    </source>
</evidence>
<dbReference type="EC" id="3.1.2.4" evidence="2"/>
<dbReference type="CDD" id="cd06558">
    <property type="entry name" value="crotonase-like"/>
    <property type="match status" value="1"/>
</dbReference>
<evidence type="ECO:0000313" key="4">
    <source>
        <dbReference type="EMBL" id="KAG6531575.1"/>
    </source>
</evidence>
<evidence type="ECO:0000256" key="1">
    <source>
        <dbReference type="ARBA" id="ARBA00022801"/>
    </source>
</evidence>
<reference evidence="4 5" key="1">
    <citation type="submission" date="2020-08" db="EMBL/GenBank/DDBJ databases">
        <title>Plant Genome Project.</title>
        <authorList>
            <person name="Zhang R.-G."/>
        </authorList>
    </citation>
    <scope>NUCLEOTIDE SEQUENCE [LARGE SCALE GENOMIC DNA]</scope>
    <source>
        <tissue evidence="4">Rhizome</tissue>
    </source>
</reference>
<dbReference type="PANTHER" id="PTHR43176">
    <property type="entry name" value="3-HYDROXYISOBUTYRYL-COA HYDROLASE-RELATED"/>
    <property type="match status" value="1"/>
</dbReference>
<dbReference type="InterPro" id="IPR029045">
    <property type="entry name" value="ClpP/crotonase-like_dom_sf"/>
</dbReference>
<protein>
    <recommendedName>
        <fullName evidence="2">3-hydroxyisobutyryl-CoA hydrolase</fullName>
        <shortName evidence="2">HIB-CoA hydrolase</shortName>
        <shortName evidence="2">HIBYL-CoA-H</shortName>
        <ecNumber evidence="2">3.1.2.4</ecNumber>
    </recommendedName>
    <alternativeName>
        <fullName evidence="2">3-hydroxyisobutyryl-coenzyme A hydrolase</fullName>
    </alternativeName>
</protein>
<dbReference type="Pfam" id="PF16113">
    <property type="entry name" value="ECH_2"/>
    <property type="match status" value="2"/>
</dbReference>
<dbReference type="Proteomes" id="UP000734854">
    <property type="component" value="Unassembled WGS sequence"/>
</dbReference>
<dbReference type="SUPFAM" id="SSF52096">
    <property type="entry name" value="ClpP/crotonase"/>
    <property type="match status" value="1"/>
</dbReference>
<dbReference type="GO" id="GO:0006574">
    <property type="term" value="P:L-valine catabolic process"/>
    <property type="evidence" value="ECO:0007669"/>
    <property type="project" value="UniProtKB-UniRule"/>
</dbReference>
<dbReference type="AlphaFoldDB" id="A0A8J5HWF8"/>
<dbReference type="InterPro" id="IPR032259">
    <property type="entry name" value="HIBYL-CoA-H"/>
</dbReference>
<keyword evidence="1 2" id="KW-0378">Hydrolase</keyword>
<comment type="catalytic activity">
    <reaction evidence="2">
        <text>3-hydroxy-2-methylpropanoyl-CoA + H2O = 3-hydroxy-2-methylpropanoate + CoA + H(+)</text>
        <dbReference type="Rhea" id="RHEA:20888"/>
        <dbReference type="ChEBI" id="CHEBI:11805"/>
        <dbReference type="ChEBI" id="CHEBI:15377"/>
        <dbReference type="ChEBI" id="CHEBI:15378"/>
        <dbReference type="ChEBI" id="CHEBI:57287"/>
        <dbReference type="ChEBI" id="CHEBI:57340"/>
        <dbReference type="EC" id="3.1.2.4"/>
    </reaction>
</comment>
<comment type="caution">
    <text evidence="4">The sequence shown here is derived from an EMBL/GenBank/DDBJ whole genome shotgun (WGS) entry which is preliminary data.</text>
</comment>